<evidence type="ECO:0000313" key="3">
    <source>
        <dbReference type="Proteomes" id="UP000634780"/>
    </source>
</evidence>
<dbReference type="RefSeq" id="WP_190120442.1">
    <property type="nucleotide sequence ID" value="NZ_BMVR01000024.1"/>
</dbReference>
<organism evidence="2 3">
    <name type="scientific">Streptomyces flavofungini</name>
    <dbReference type="NCBI Taxonomy" id="68200"/>
    <lineage>
        <taxon>Bacteria</taxon>
        <taxon>Bacillati</taxon>
        <taxon>Actinomycetota</taxon>
        <taxon>Actinomycetes</taxon>
        <taxon>Kitasatosporales</taxon>
        <taxon>Streptomycetaceae</taxon>
        <taxon>Streptomyces</taxon>
    </lineage>
</organism>
<dbReference type="Pfam" id="PF01177">
    <property type="entry name" value="Asp_Glu_race"/>
    <property type="match status" value="1"/>
</dbReference>
<comment type="caution">
    <text evidence="2">The sequence shown here is derived from an EMBL/GenBank/DDBJ whole genome shotgun (WGS) entry which is preliminary data.</text>
</comment>
<dbReference type="Proteomes" id="UP000634780">
    <property type="component" value="Unassembled WGS sequence"/>
</dbReference>
<dbReference type="EMBL" id="JAEKOZ010000039">
    <property type="protein sequence ID" value="MBJ3812555.1"/>
    <property type="molecule type" value="Genomic_DNA"/>
</dbReference>
<keyword evidence="3" id="KW-1185">Reference proteome</keyword>
<accession>A0ABS0XH96</accession>
<gene>
    <name evidence="2" type="ORF">JGB26_36680</name>
</gene>
<protein>
    <submittedName>
        <fullName evidence="2">Arylsulfatase</fullName>
    </submittedName>
</protein>
<reference evidence="2 3" key="1">
    <citation type="submission" date="2020-12" db="EMBL/GenBank/DDBJ databases">
        <title>Streptomyces typhae sp. nov., a novel endophytic actinomycete isolated from the root of cattail pollen (Typha angustifolia L.).</title>
        <authorList>
            <person name="Peng C."/>
            <person name="Liu C."/>
        </authorList>
    </citation>
    <scope>NUCLEOTIDE SEQUENCE [LARGE SCALE GENOMIC DNA]</scope>
    <source>
        <strain evidence="2 3">JCM 4753</strain>
    </source>
</reference>
<dbReference type="InterPro" id="IPR015942">
    <property type="entry name" value="Asp/Glu/hydantoin_racemase"/>
</dbReference>
<sequence length="227" mass="22846">MTLALLHTSTAHIPVFDALRDADHPGLALRHLVHEDLLARARAEGPDAVADDVRAALVEAAEGADAVLCTCSTIGGVAESHAVAAGVPVLRVDRPMAAAAVRAGPVVAVVATVASTLEPTAALVREEAARAGRPVDIRTVLVDGAWERFAAGDREGHLRLVAGVVERVAGTVGAVVLAQASMADAADRAPAGTPVLSSPRTGLSAAARLSGHPMEAPATAPPADPAP</sequence>
<evidence type="ECO:0000256" key="1">
    <source>
        <dbReference type="SAM" id="MobiDB-lite"/>
    </source>
</evidence>
<feature type="region of interest" description="Disordered" evidence="1">
    <location>
        <begin position="187"/>
        <end position="227"/>
    </location>
</feature>
<name>A0ABS0XH96_9ACTN</name>
<proteinExistence type="predicted"/>
<evidence type="ECO:0000313" key="2">
    <source>
        <dbReference type="EMBL" id="MBJ3812555.1"/>
    </source>
</evidence>